<keyword evidence="1" id="KW-0472">Membrane</keyword>
<dbReference type="AlphaFoldDB" id="A0A9X2L7J7"/>
<feature type="transmembrane region" description="Helical" evidence="1">
    <location>
        <begin position="12"/>
        <end position="31"/>
    </location>
</feature>
<feature type="transmembrane region" description="Helical" evidence="1">
    <location>
        <begin position="136"/>
        <end position="154"/>
    </location>
</feature>
<dbReference type="RefSeq" id="WP_256618377.1">
    <property type="nucleotide sequence ID" value="NZ_JANIBC010000002.1"/>
</dbReference>
<sequence length="173" mass="18541">MAFDRSDFQGAMLYFAGTTFVASVLLGNEGMSLAEYTGMAKEAFGRHVPEDLQVLNDVLSVPVGEYRMPESLDEWLAKGNAVLMSLGWSISTLGAALLRRLQTIGLVILATVSGRSGQEALMMWDQTMGSQETAALLLQGAAFAFASLGILGRAKAMAFAKRKFGKVVPATLR</sequence>
<protein>
    <submittedName>
        <fullName evidence="2">Uncharacterized protein</fullName>
    </submittedName>
</protein>
<accession>A0A9X2L7J7</accession>
<dbReference type="Proteomes" id="UP001142610">
    <property type="component" value="Unassembled WGS sequence"/>
</dbReference>
<keyword evidence="1" id="KW-0812">Transmembrane</keyword>
<reference evidence="2" key="1">
    <citation type="submission" date="2022-07" db="EMBL/GenBank/DDBJ databases">
        <title>Parvularcula maris sp. nov., an algicidal bacterium isolated from seawater.</title>
        <authorList>
            <person name="Li F."/>
        </authorList>
    </citation>
    <scope>NUCLEOTIDE SEQUENCE</scope>
    <source>
        <strain evidence="2">BGMRC 0090</strain>
    </source>
</reference>
<evidence type="ECO:0000313" key="2">
    <source>
        <dbReference type="EMBL" id="MCQ8184540.1"/>
    </source>
</evidence>
<comment type="caution">
    <text evidence="2">The sequence shown here is derived from an EMBL/GenBank/DDBJ whole genome shotgun (WGS) entry which is preliminary data.</text>
</comment>
<dbReference type="EMBL" id="JANIBC010000002">
    <property type="protein sequence ID" value="MCQ8184540.1"/>
    <property type="molecule type" value="Genomic_DNA"/>
</dbReference>
<keyword evidence="3" id="KW-1185">Reference proteome</keyword>
<keyword evidence="1" id="KW-1133">Transmembrane helix</keyword>
<evidence type="ECO:0000313" key="3">
    <source>
        <dbReference type="Proteomes" id="UP001142610"/>
    </source>
</evidence>
<gene>
    <name evidence="2" type="ORF">NOG11_03985</name>
</gene>
<organism evidence="2 3">
    <name type="scientific">Parvularcula maris</name>
    <dbReference type="NCBI Taxonomy" id="2965077"/>
    <lineage>
        <taxon>Bacteria</taxon>
        <taxon>Pseudomonadati</taxon>
        <taxon>Pseudomonadota</taxon>
        <taxon>Alphaproteobacteria</taxon>
        <taxon>Parvularculales</taxon>
        <taxon>Parvularculaceae</taxon>
        <taxon>Parvularcula</taxon>
    </lineage>
</organism>
<evidence type="ECO:0000256" key="1">
    <source>
        <dbReference type="SAM" id="Phobius"/>
    </source>
</evidence>
<name>A0A9X2L7J7_9PROT</name>
<proteinExistence type="predicted"/>